<dbReference type="AlphaFoldDB" id="T1A0S1"/>
<reference evidence="1" key="1">
    <citation type="submission" date="2013-08" db="EMBL/GenBank/DDBJ databases">
        <authorList>
            <person name="Mendez C."/>
            <person name="Richter M."/>
            <person name="Ferrer M."/>
            <person name="Sanchez J."/>
        </authorList>
    </citation>
    <scope>NUCLEOTIDE SEQUENCE</scope>
</reference>
<organism evidence="1">
    <name type="scientific">mine drainage metagenome</name>
    <dbReference type="NCBI Taxonomy" id="410659"/>
    <lineage>
        <taxon>unclassified sequences</taxon>
        <taxon>metagenomes</taxon>
        <taxon>ecological metagenomes</taxon>
    </lineage>
</organism>
<dbReference type="Pfam" id="PF08798">
    <property type="entry name" value="CRISPR_assoc"/>
    <property type="match status" value="1"/>
</dbReference>
<comment type="caution">
    <text evidence="1">The sequence shown here is derived from an EMBL/GenBank/DDBJ whole genome shotgun (WGS) entry which is preliminary data.</text>
</comment>
<dbReference type="Gene3D" id="3.30.70.1210">
    <property type="entry name" value="Crispr-associated protein, domain 2"/>
    <property type="match status" value="1"/>
</dbReference>
<accession>T1A0S1</accession>
<name>T1A0S1_9ZZZZ</name>
<evidence type="ECO:0000313" key="1">
    <source>
        <dbReference type="EMBL" id="EQD54131.1"/>
    </source>
</evidence>
<dbReference type="EMBL" id="AUZZ01004299">
    <property type="protein sequence ID" value="EQD54131.1"/>
    <property type="molecule type" value="Genomic_DNA"/>
</dbReference>
<feature type="non-terminal residue" evidence="1">
    <location>
        <position position="172"/>
    </location>
</feature>
<dbReference type="InterPro" id="IPR010179">
    <property type="entry name" value="CRISPR-assoc_prot_Cse3"/>
</dbReference>
<proteinExistence type="predicted"/>
<gene>
    <name evidence="1" type="ORF">B2A_06115</name>
</gene>
<reference evidence="1" key="2">
    <citation type="journal article" date="2014" name="ISME J.">
        <title>Microbial stratification in low pH oxic and suboxic macroscopic growths along an acid mine drainage.</title>
        <authorList>
            <person name="Mendez-Garcia C."/>
            <person name="Mesa V."/>
            <person name="Sprenger R.R."/>
            <person name="Richter M."/>
            <person name="Diez M.S."/>
            <person name="Solano J."/>
            <person name="Bargiela R."/>
            <person name="Golyshina O.V."/>
            <person name="Manteca A."/>
            <person name="Ramos J.L."/>
            <person name="Gallego J.R."/>
            <person name="Llorente I."/>
            <person name="Martins Dos Santos V.A."/>
            <person name="Jensen O.N."/>
            <person name="Pelaez A.I."/>
            <person name="Sanchez J."/>
            <person name="Ferrer M."/>
        </authorList>
    </citation>
    <scope>NUCLEOTIDE SEQUENCE</scope>
</reference>
<protein>
    <submittedName>
        <fullName evidence="1">CRISPR-associated protein, Cse3 family</fullName>
    </submittedName>
</protein>
<sequence>MAGLTLVRLVPSMMALVAWARARGVPVGSDDTGYALHAALRATLGDVGPQPWMLRPRRDSVELLGYSRAAPEEVDAARLLILDPEAGHALGLADLTTATMPTDWQVGLVLSFEARVRPVVRESRTKSELDAAVVARARRPDADRAQVYHEWLARELERRNAAELISSRLVSF</sequence>